<gene>
    <name evidence="1" type="ORF">VF724_01340</name>
</gene>
<evidence type="ECO:0000313" key="2">
    <source>
        <dbReference type="Proteomes" id="UP001310386"/>
    </source>
</evidence>
<dbReference type="RefSeq" id="WP_371752400.1">
    <property type="nucleotide sequence ID" value="NZ_JAYJLD010000001.1"/>
</dbReference>
<accession>A0ABU5ZCR4</accession>
<dbReference type="Proteomes" id="UP001310386">
    <property type="component" value="Unassembled WGS sequence"/>
</dbReference>
<comment type="caution">
    <text evidence="1">The sequence shown here is derived from an EMBL/GenBank/DDBJ whole genome shotgun (WGS) entry which is preliminary data.</text>
</comment>
<organism evidence="1 2">
    <name type="scientific">Ferviditalea candida</name>
    <dbReference type="NCBI Taxonomy" id="3108399"/>
    <lineage>
        <taxon>Bacteria</taxon>
        <taxon>Bacillati</taxon>
        <taxon>Bacillota</taxon>
        <taxon>Bacilli</taxon>
        <taxon>Bacillales</taxon>
        <taxon>Paenibacillaceae</taxon>
        <taxon>Ferviditalea</taxon>
    </lineage>
</organism>
<dbReference type="EMBL" id="JAYJLD010000001">
    <property type="protein sequence ID" value="MEB3100302.1"/>
    <property type="molecule type" value="Genomic_DNA"/>
</dbReference>
<protein>
    <submittedName>
        <fullName evidence="1">Uncharacterized protein</fullName>
    </submittedName>
</protein>
<sequence length="52" mass="5523">MTRIVVIGAEPRIASVICPVSVDEPALIAFKPLMNRGNGDMGTLCRIRGGLI</sequence>
<reference evidence="1" key="1">
    <citation type="submission" date="2023-12" db="EMBL/GenBank/DDBJ databases">
        <title>Fervidustalea candida gen. nov., sp. nov., a novel member of the family Paenibacillaceae isolated from a geothermal area.</title>
        <authorList>
            <person name="Li W.-J."/>
            <person name="Jiao J.-Y."/>
            <person name="Chen Y."/>
        </authorList>
    </citation>
    <scope>NUCLEOTIDE SEQUENCE</scope>
    <source>
        <strain evidence="1">SYSU GA230002</strain>
    </source>
</reference>
<proteinExistence type="predicted"/>
<evidence type="ECO:0000313" key="1">
    <source>
        <dbReference type="EMBL" id="MEB3100302.1"/>
    </source>
</evidence>
<name>A0ABU5ZCR4_9BACL</name>
<keyword evidence="2" id="KW-1185">Reference proteome</keyword>